<feature type="compositionally biased region" description="Basic residues" evidence="1">
    <location>
        <begin position="69"/>
        <end position="79"/>
    </location>
</feature>
<protein>
    <submittedName>
        <fullName evidence="2">Uncharacterized protein</fullName>
    </submittedName>
</protein>
<evidence type="ECO:0000256" key="1">
    <source>
        <dbReference type="SAM" id="MobiDB-lite"/>
    </source>
</evidence>
<keyword evidence="3" id="KW-1185">Reference proteome</keyword>
<dbReference type="Proteomes" id="UP000823775">
    <property type="component" value="Unassembled WGS sequence"/>
</dbReference>
<organism evidence="2 3">
    <name type="scientific">Datura stramonium</name>
    <name type="common">Jimsonweed</name>
    <name type="synonym">Common thornapple</name>
    <dbReference type="NCBI Taxonomy" id="4076"/>
    <lineage>
        <taxon>Eukaryota</taxon>
        <taxon>Viridiplantae</taxon>
        <taxon>Streptophyta</taxon>
        <taxon>Embryophyta</taxon>
        <taxon>Tracheophyta</taxon>
        <taxon>Spermatophyta</taxon>
        <taxon>Magnoliopsida</taxon>
        <taxon>eudicotyledons</taxon>
        <taxon>Gunneridae</taxon>
        <taxon>Pentapetalae</taxon>
        <taxon>asterids</taxon>
        <taxon>lamiids</taxon>
        <taxon>Solanales</taxon>
        <taxon>Solanaceae</taxon>
        <taxon>Solanoideae</taxon>
        <taxon>Datureae</taxon>
        <taxon>Datura</taxon>
    </lineage>
</organism>
<reference evidence="2 3" key="1">
    <citation type="journal article" date="2021" name="BMC Genomics">
        <title>Datura genome reveals duplications of psychoactive alkaloid biosynthetic genes and high mutation rate following tissue culture.</title>
        <authorList>
            <person name="Rajewski A."/>
            <person name="Carter-House D."/>
            <person name="Stajich J."/>
            <person name="Litt A."/>
        </authorList>
    </citation>
    <scope>NUCLEOTIDE SEQUENCE [LARGE SCALE GENOMIC DNA]</scope>
    <source>
        <strain evidence="2">AR-01</strain>
    </source>
</reference>
<feature type="region of interest" description="Disordered" evidence="1">
    <location>
        <begin position="1"/>
        <end position="28"/>
    </location>
</feature>
<sequence>MRQQHTGARPGAARQHSLALQHATRSKDRAWAGVRHCLSRRCSRREAPAVAGAMRRLLKQPKIGSPTSTRKRNVKSKSN</sequence>
<name>A0ABS8Y6M9_DATST</name>
<evidence type="ECO:0000313" key="3">
    <source>
        <dbReference type="Proteomes" id="UP000823775"/>
    </source>
</evidence>
<feature type="region of interest" description="Disordered" evidence="1">
    <location>
        <begin position="55"/>
        <end position="79"/>
    </location>
</feature>
<accession>A0ABS8Y6M9</accession>
<comment type="caution">
    <text evidence="2">The sequence shown here is derived from an EMBL/GenBank/DDBJ whole genome shotgun (WGS) entry which is preliminary data.</text>
</comment>
<proteinExistence type="predicted"/>
<evidence type="ECO:0000313" key="2">
    <source>
        <dbReference type="EMBL" id="MCE5166298.1"/>
    </source>
</evidence>
<dbReference type="EMBL" id="JACEIK010021214">
    <property type="protein sequence ID" value="MCE5166298.1"/>
    <property type="molecule type" value="Genomic_DNA"/>
</dbReference>
<gene>
    <name evidence="2" type="ORF">HAX54_017140</name>
</gene>